<sequence>MVFPGCSKCNYKNCRALVSLGFLIYLYHCTSSNFLHKPKIYCTFSNVIRYYHRYP</sequence>
<dbReference type="EMBL" id="GBXM01063468">
    <property type="protein sequence ID" value="JAH45109.1"/>
    <property type="molecule type" value="Transcribed_RNA"/>
</dbReference>
<dbReference type="AlphaFoldDB" id="A0A0E9SUQ5"/>
<protein>
    <submittedName>
        <fullName evidence="1">Uncharacterized protein</fullName>
    </submittedName>
</protein>
<organism evidence="1">
    <name type="scientific">Anguilla anguilla</name>
    <name type="common">European freshwater eel</name>
    <name type="synonym">Muraena anguilla</name>
    <dbReference type="NCBI Taxonomy" id="7936"/>
    <lineage>
        <taxon>Eukaryota</taxon>
        <taxon>Metazoa</taxon>
        <taxon>Chordata</taxon>
        <taxon>Craniata</taxon>
        <taxon>Vertebrata</taxon>
        <taxon>Euteleostomi</taxon>
        <taxon>Actinopterygii</taxon>
        <taxon>Neopterygii</taxon>
        <taxon>Teleostei</taxon>
        <taxon>Anguilliformes</taxon>
        <taxon>Anguillidae</taxon>
        <taxon>Anguilla</taxon>
    </lineage>
</organism>
<proteinExistence type="predicted"/>
<reference evidence="1" key="1">
    <citation type="submission" date="2014-11" db="EMBL/GenBank/DDBJ databases">
        <authorList>
            <person name="Amaro Gonzalez C."/>
        </authorList>
    </citation>
    <scope>NUCLEOTIDE SEQUENCE</scope>
</reference>
<evidence type="ECO:0000313" key="1">
    <source>
        <dbReference type="EMBL" id="JAH45109.1"/>
    </source>
</evidence>
<accession>A0A0E9SUQ5</accession>
<name>A0A0E9SUQ5_ANGAN</name>
<reference evidence="1" key="2">
    <citation type="journal article" date="2015" name="Fish Shellfish Immunol.">
        <title>Early steps in the European eel (Anguilla anguilla)-Vibrio vulnificus interaction in the gills: Role of the RtxA13 toxin.</title>
        <authorList>
            <person name="Callol A."/>
            <person name="Pajuelo D."/>
            <person name="Ebbesson L."/>
            <person name="Teles M."/>
            <person name="MacKenzie S."/>
            <person name="Amaro C."/>
        </authorList>
    </citation>
    <scope>NUCLEOTIDE SEQUENCE</scope>
</reference>